<dbReference type="EMBL" id="CP025066">
    <property type="protein sequence ID" value="AUX07892.1"/>
    <property type="molecule type" value="Genomic_DNA"/>
</dbReference>
<sequence length="81" mass="8437">MVDYYDKLLAAVPAALALGALASLLDPLGFHQGLALGSLAATIILYEAIVRNPPIEPTAANVTASTITGIGWLLAILLYLF</sequence>
<dbReference type="InterPro" id="IPR058328">
    <property type="entry name" value="DUF8015"/>
</dbReference>
<name>A0A343TFM0_9EURY</name>
<dbReference type="RefSeq" id="WP_119813920.1">
    <property type="nucleotide sequence ID" value="NZ_CP025066.1"/>
</dbReference>
<accession>A0A343TFM0</accession>
<protein>
    <submittedName>
        <fullName evidence="2">Uncharacterized protein</fullName>
    </submittedName>
</protein>
<dbReference type="GeneID" id="37876572"/>
<feature type="transmembrane region" description="Helical" evidence="1">
    <location>
        <begin position="32"/>
        <end position="50"/>
    </location>
</feature>
<dbReference type="Proteomes" id="UP000263012">
    <property type="component" value="Chromosome"/>
</dbReference>
<evidence type="ECO:0000256" key="1">
    <source>
        <dbReference type="SAM" id="Phobius"/>
    </source>
</evidence>
<evidence type="ECO:0000313" key="3">
    <source>
        <dbReference type="Proteomes" id="UP000263012"/>
    </source>
</evidence>
<keyword evidence="1" id="KW-1133">Transmembrane helix</keyword>
<keyword evidence="1" id="KW-0812">Transmembrane</keyword>
<evidence type="ECO:0000313" key="2">
    <source>
        <dbReference type="EMBL" id="AUX07892.1"/>
    </source>
</evidence>
<proteinExistence type="predicted"/>
<keyword evidence="1" id="KW-0472">Membrane</keyword>
<organism evidence="2 3">
    <name type="scientific">Halalkaliarchaeum desulfuricum</name>
    <dbReference type="NCBI Taxonomy" id="2055893"/>
    <lineage>
        <taxon>Archaea</taxon>
        <taxon>Methanobacteriati</taxon>
        <taxon>Methanobacteriota</taxon>
        <taxon>Stenosarchaea group</taxon>
        <taxon>Halobacteria</taxon>
        <taxon>Halobacteriales</taxon>
        <taxon>Haloferacaceae</taxon>
        <taxon>Halalkaliarchaeum</taxon>
    </lineage>
</organism>
<gene>
    <name evidence="2" type="ORF">AArcSl_0237</name>
</gene>
<dbReference type="Pfam" id="PF26047">
    <property type="entry name" value="DUF8015"/>
    <property type="match status" value="1"/>
</dbReference>
<reference evidence="3" key="1">
    <citation type="submission" date="2017-11" db="EMBL/GenBank/DDBJ databases">
        <title>Phenotypic and genomic properties of facultatively anaerobic sulfur-reducing natronoarchaea from hypersaline soda lakes.</title>
        <authorList>
            <person name="Sorokin D.Y."/>
            <person name="Kublanov I.V."/>
            <person name="Roman P."/>
            <person name="Sinninghe Damste J.S."/>
            <person name="Golyshin P.N."/>
            <person name="Rojo D."/>
            <person name="Ciordia S."/>
            <person name="Mena M.D.C."/>
            <person name="Ferrer M."/>
            <person name="Messina E."/>
            <person name="Smedile F."/>
            <person name="La Spada G."/>
            <person name="La Cono V."/>
            <person name="Yakimov M.M."/>
        </authorList>
    </citation>
    <scope>NUCLEOTIDE SEQUENCE [LARGE SCALE GENOMIC DNA]</scope>
    <source>
        <strain evidence="3">AArc-Sl</strain>
    </source>
</reference>
<dbReference type="KEGG" id="hdf:AArcSl_0237"/>
<dbReference type="AlphaFoldDB" id="A0A343TFM0"/>
<keyword evidence="3" id="KW-1185">Reference proteome</keyword>
<feature type="transmembrane region" description="Helical" evidence="1">
    <location>
        <begin position="62"/>
        <end position="80"/>
    </location>
</feature>